<accession>A0ACC1P6I6</accession>
<evidence type="ECO:0000313" key="2">
    <source>
        <dbReference type="Proteomes" id="UP001144978"/>
    </source>
</evidence>
<gene>
    <name evidence="1" type="ORF">NUW54_g9563</name>
</gene>
<dbReference type="EMBL" id="JANSHE010003232">
    <property type="protein sequence ID" value="KAJ2986978.1"/>
    <property type="molecule type" value="Genomic_DNA"/>
</dbReference>
<dbReference type="Proteomes" id="UP001144978">
    <property type="component" value="Unassembled WGS sequence"/>
</dbReference>
<comment type="caution">
    <text evidence="1">The sequence shown here is derived from an EMBL/GenBank/DDBJ whole genome shotgun (WGS) entry which is preliminary data.</text>
</comment>
<keyword evidence="2" id="KW-1185">Reference proteome</keyword>
<organism evidence="1 2">
    <name type="scientific">Trametes sanguinea</name>
    <dbReference type="NCBI Taxonomy" id="158606"/>
    <lineage>
        <taxon>Eukaryota</taxon>
        <taxon>Fungi</taxon>
        <taxon>Dikarya</taxon>
        <taxon>Basidiomycota</taxon>
        <taxon>Agaricomycotina</taxon>
        <taxon>Agaricomycetes</taxon>
        <taxon>Polyporales</taxon>
        <taxon>Polyporaceae</taxon>
        <taxon>Trametes</taxon>
    </lineage>
</organism>
<reference evidence="1" key="1">
    <citation type="submission" date="2022-08" db="EMBL/GenBank/DDBJ databases">
        <title>Genome Sequence of Pycnoporus sanguineus.</title>
        <authorList>
            <person name="Buettner E."/>
        </authorList>
    </citation>
    <scope>NUCLEOTIDE SEQUENCE</scope>
    <source>
        <strain evidence="1">CG-C14</strain>
    </source>
</reference>
<proteinExistence type="predicted"/>
<name>A0ACC1P6I6_9APHY</name>
<protein>
    <submittedName>
        <fullName evidence="1">Uncharacterized protein</fullName>
    </submittedName>
</protein>
<evidence type="ECO:0000313" key="1">
    <source>
        <dbReference type="EMBL" id="KAJ2986978.1"/>
    </source>
</evidence>
<sequence length="268" mass="30003">MRTRCLSVFAALRDPRNLREGKALTPLRCATTPLHSARRSKYQRRTSTTRSARKWSHNHSHDGCGGESHDHDHDHGLPEEVGHRDNLYARVDRANVVALNAEDPGKGPAIIKPWDQRLDEETYVESDADDQLIIRVPFTGAVKLRALLLKAGPGDQTPAKVALFPNIEHLDFSDIADMKPVQEFTIPQGRDVGEYHVMPAKFPNVTSITLFFPASQGADTTRIYYVGFLGQWSERKFEPVVTVYESKPNLADHDKIQGLNSNWSAPGT</sequence>